<dbReference type="RefSeq" id="WP_338528408.1">
    <property type="nucleotide sequence ID" value="NZ_CP030941.1"/>
</dbReference>
<accession>A0ABY5MGT0</accession>
<organism evidence="3 4">
    <name type="scientific">Nitratireductor thuwali</name>
    <dbReference type="NCBI Taxonomy" id="2267699"/>
    <lineage>
        <taxon>Bacteria</taxon>
        <taxon>Pseudomonadati</taxon>
        <taxon>Pseudomonadota</taxon>
        <taxon>Alphaproteobacteria</taxon>
        <taxon>Hyphomicrobiales</taxon>
        <taxon>Phyllobacteriaceae</taxon>
        <taxon>Nitratireductor</taxon>
    </lineage>
</organism>
<protein>
    <recommendedName>
        <fullName evidence="2">Cytochrome P460 domain-containing protein</fullName>
    </recommendedName>
</protein>
<dbReference type="Proteomes" id="UP001342418">
    <property type="component" value="Chromosome"/>
</dbReference>
<evidence type="ECO:0000259" key="2">
    <source>
        <dbReference type="Pfam" id="PF16694"/>
    </source>
</evidence>
<reference evidence="3 4" key="1">
    <citation type="submission" date="2018-07" db="EMBL/GenBank/DDBJ databases">
        <title>Genome sequence of Nitratireductor thuwali#1536.</title>
        <authorList>
            <person name="Michoud G."/>
            <person name="Merlino G."/>
            <person name="Sefrji F.O."/>
            <person name="Daffonchio D."/>
        </authorList>
    </citation>
    <scope>NUCLEOTIDE SEQUENCE [LARGE SCALE GENOMIC DNA]</scope>
    <source>
        <strain evidence="4">Nit1536</strain>
    </source>
</reference>
<feature type="domain" description="Cytochrome P460" evidence="2">
    <location>
        <begin position="89"/>
        <end position="178"/>
    </location>
</feature>
<keyword evidence="4" id="KW-1185">Reference proteome</keyword>
<evidence type="ECO:0000256" key="1">
    <source>
        <dbReference type="SAM" id="SignalP"/>
    </source>
</evidence>
<evidence type="ECO:0000313" key="4">
    <source>
        <dbReference type="Proteomes" id="UP001342418"/>
    </source>
</evidence>
<proteinExistence type="predicted"/>
<dbReference type="InterPro" id="IPR038142">
    <property type="entry name" value="Cytochrome_P460_sp"/>
</dbReference>
<evidence type="ECO:0000313" key="3">
    <source>
        <dbReference type="EMBL" id="UUP15942.1"/>
    </source>
</evidence>
<dbReference type="Pfam" id="PF16694">
    <property type="entry name" value="Cytochrome_P460"/>
    <property type="match status" value="1"/>
</dbReference>
<dbReference type="InterPro" id="IPR032033">
    <property type="entry name" value="Cytochrome_P460"/>
</dbReference>
<dbReference type="EMBL" id="CP030941">
    <property type="protein sequence ID" value="UUP15942.1"/>
    <property type="molecule type" value="Genomic_DNA"/>
</dbReference>
<feature type="signal peptide" evidence="1">
    <location>
        <begin position="1"/>
        <end position="27"/>
    </location>
</feature>
<keyword evidence="1" id="KW-0732">Signal</keyword>
<dbReference type="CDD" id="cd20716">
    <property type="entry name" value="cyt_P460_fam"/>
    <property type="match status" value="1"/>
</dbReference>
<gene>
    <name evidence="3" type="ORF">NTH_00382</name>
</gene>
<feature type="chain" id="PRO_5046250438" description="Cytochrome P460 domain-containing protein" evidence="1">
    <location>
        <begin position="28"/>
        <end position="184"/>
    </location>
</feature>
<name>A0ABY5MGT0_9HYPH</name>
<dbReference type="Gene3D" id="3.50.70.20">
    <property type="entry name" value="Cytochrome P460"/>
    <property type="match status" value="1"/>
</dbReference>
<sequence>MPKARMNRALRLAGIMAALGVATPALGQDQRPPFGGPEEVDFAEELWQALEQRGIVGEEAIQTHPYAGTSMHGPVIQYISGTVSVGGRTGTFILKRNYRGEDLSVEETFKNPLRNFDSMGVMFRREEGYAPESRDWFWVKYMPDGMVANTPDGAKMAGKVGACIGCHQPAEGADFVFSHDRFAR</sequence>